<keyword evidence="7 8" id="KW-0472">Membrane</keyword>
<sequence length="311" mass="33921">MPIAIRQLSHVYKAGTPLAVRALFDVDLSVRDGELVGIVGRTGSGKSTLIQHLNGLLLPTSGAVVVDEITVSGSDDKGSHPRGPHAKGTPPKGTNATNKDAFRRLRQRVGIVFQYPEHQLFDETVYDDIAFGPRNLRLDEEEVERRVREAMDLVGLDVEAMAKRSPLQLSGGQKRRVALAGVLAMGPQKLILDEPTAGLDPQGRRRLLALIDDLHRRQGMTILMVSHHMEEVAQLADRLAIMDQGRLVLQGSPVEVFAAADRIADLGLELPFAARLLHRLRQEGVPVHKQAVDMEGAAEEILRALGVGQPC</sequence>
<evidence type="ECO:0000256" key="1">
    <source>
        <dbReference type="ARBA" id="ARBA00004202"/>
    </source>
</evidence>
<name>A0A845L5F1_9FIRM</name>
<dbReference type="Gene3D" id="3.40.50.300">
    <property type="entry name" value="P-loop containing nucleotide triphosphate hydrolases"/>
    <property type="match status" value="1"/>
</dbReference>
<dbReference type="InterPro" id="IPR015856">
    <property type="entry name" value="ABC_transpr_CbiO/EcfA_su"/>
</dbReference>
<dbReference type="GO" id="GO:0005524">
    <property type="term" value="F:ATP binding"/>
    <property type="evidence" value="ECO:0007669"/>
    <property type="project" value="UniProtKB-UniRule"/>
</dbReference>
<proteinExistence type="inferred from homology"/>
<evidence type="ECO:0000256" key="2">
    <source>
        <dbReference type="ARBA" id="ARBA00022448"/>
    </source>
</evidence>
<evidence type="ECO:0000256" key="7">
    <source>
        <dbReference type="ARBA" id="ARBA00023136"/>
    </source>
</evidence>
<keyword evidence="6" id="KW-1278">Translocase</keyword>
<keyword evidence="4 8" id="KW-0547">Nucleotide-binding</keyword>
<evidence type="ECO:0000259" key="10">
    <source>
        <dbReference type="PROSITE" id="PS50893"/>
    </source>
</evidence>
<keyword evidence="5 8" id="KW-0067">ATP-binding</keyword>
<accession>A0A845L5F1</accession>
<evidence type="ECO:0000256" key="3">
    <source>
        <dbReference type="ARBA" id="ARBA00022475"/>
    </source>
</evidence>
<dbReference type="InterPro" id="IPR017871">
    <property type="entry name" value="ABC_transporter-like_CS"/>
</dbReference>
<dbReference type="CDD" id="cd03225">
    <property type="entry name" value="ABC_cobalt_CbiO_domain1"/>
    <property type="match status" value="1"/>
</dbReference>
<evidence type="ECO:0000256" key="5">
    <source>
        <dbReference type="ARBA" id="ARBA00022840"/>
    </source>
</evidence>
<dbReference type="InterPro" id="IPR027417">
    <property type="entry name" value="P-loop_NTPase"/>
</dbReference>
<dbReference type="InterPro" id="IPR003593">
    <property type="entry name" value="AAA+_ATPase"/>
</dbReference>
<dbReference type="PROSITE" id="PS50893">
    <property type="entry name" value="ABC_TRANSPORTER_2"/>
    <property type="match status" value="1"/>
</dbReference>
<evidence type="ECO:0000313" key="12">
    <source>
        <dbReference type="Proteomes" id="UP000463470"/>
    </source>
</evidence>
<feature type="domain" description="ABC transporter" evidence="10">
    <location>
        <begin position="6"/>
        <end position="269"/>
    </location>
</feature>
<gene>
    <name evidence="11" type="ORF">GTO91_11245</name>
</gene>
<organism evidence="11 12">
    <name type="scientific">Heliomicrobium undosum</name>
    <dbReference type="NCBI Taxonomy" id="121734"/>
    <lineage>
        <taxon>Bacteria</taxon>
        <taxon>Bacillati</taxon>
        <taxon>Bacillota</taxon>
        <taxon>Clostridia</taxon>
        <taxon>Eubacteriales</taxon>
        <taxon>Heliobacteriaceae</taxon>
        <taxon>Heliomicrobium</taxon>
    </lineage>
</organism>
<dbReference type="PANTHER" id="PTHR43553">
    <property type="entry name" value="HEAVY METAL TRANSPORTER"/>
    <property type="match status" value="1"/>
</dbReference>
<dbReference type="Proteomes" id="UP000463470">
    <property type="component" value="Unassembled WGS sequence"/>
</dbReference>
<evidence type="ECO:0000313" key="11">
    <source>
        <dbReference type="EMBL" id="MZP30285.1"/>
    </source>
</evidence>
<comment type="subcellular location">
    <subcellularLocation>
        <location evidence="1 8">Cell membrane</location>
        <topology evidence="1 8">Peripheral membrane protein</topology>
    </subcellularLocation>
</comment>
<evidence type="ECO:0000256" key="8">
    <source>
        <dbReference type="RuleBase" id="RU365104"/>
    </source>
</evidence>
<dbReference type="Pfam" id="PF00005">
    <property type="entry name" value="ABC_tran"/>
    <property type="match status" value="1"/>
</dbReference>
<dbReference type="PROSITE" id="PS00211">
    <property type="entry name" value="ABC_TRANSPORTER_1"/>
    <property type="match status" value="1"/>
</dbReference>
<reference evidence="11 12" key="1">
    <citation type="submission" date="2020-01" db="EMBL/GenBank/DDBJ databases">
        <title>Whole-genome sequence of Heliobacterium undosum DSM 13378.</title>
        <authorList>
            <person name="Kyndt J.A."/>
            <person name="Meyer T.E."/>
        </authorList>
    </citation>
    <scope>NUCLEOTIDE SEQUENCE [LARGE SCALE GENOMIC DNA]</scope>
    <source>
        <strain evidence="11 12">DSM 13378</strain>
    </source>
</reference>
<dbReference type="NCBIfam" id="TIGR04521">
    <property type="entry name" value="ECF_ATPase_2"/>
    <property type="match status" value="1"/>
</dbReference>
<comment type="caution">
    <text evidence="11">The sequence shown here is derived from an EMBL/GenBank/DDBJ whole genome shotgun (WGS) entry which is preliminary data.</text>
</comment>
<evidence type="ECO:0000256" key="9">
    <source>
        <dbReference type="SAM" id="MobiDB-lite"/>
    </source>
</evidence>
<comment type="subunit">
    <text evidence="8">Forms a stable energy-coupling factor (ECF) transporter complex composed of 2 membrane-embedded substrate-binding proteins (S component), 2 ATP-binding proteins (A component) and 2 transmembrane proteins (T component).</text>
</comment>
<dbReference type="PANTHER" id="PTHR43553:SF27">
    <property type="entry name" value="ENERGY-COUPLING FACTOR TRANSPORTER ATP-BINDING PROTEIN ECFA2"/>
    <property type="match status" value="1"/>
</dbReference>
<keyword evidence="3 8" id="KW-1003">Cell membrane</keyword>
<dbReference type="SUPFAM" id="SSF52540">
    <property type="entry name" value="P-loop containing nucleoside triphosphate hydrolases"/>
    <property type="match status" value="1"/>
</dbReference>
<dbReference type="GO" id="GO:0016887">
    <property type="term" value="F:ATP hydrolysis activity"/>
    <property type="evidence" value="ECO:0007669"/>
    <property type="project" value="InterPro"/>
</dbReference>
<comment type="function">
    <text evidence="8">ATP-binding (A) component of a common energy-coupling factor (ECF) ABC-transporter complex.</text>
</comment>
<evidence type="ECO:0000256" key="4">
    <source>
        <dbReference type="ARBA" id="ARBA00022741"/>
    </source>
</evidence>
<dbReference type="InterPro" id="IPR003439">
    <property type="entry name" value="ABC_transporter-like_ATP-bd"/>
</dbReference>
<evidence type="ECO:0000256" key="6">
    <source>
        <dbReference type="ARBA" id="ARBA00022967"/>
    </source>
</evidence>
<dbReference type="EMBL" id="WXEY01000011">
    <property type="protein sequence ID" value="MZP30285.1"/>
    <property type="molecule type" value="Genomic_DNA"/>
</dbReference>
<dbReference type="InterPro" id="IPR050095">
    <property type="entry name" value="ECF_ABC_transporter_ATP-bd"/>
</dbReference>
<keyword evidence="2 8" id="KW-0813">Transport</keyword>
<dbReference type="InterPro" id="IPR030946">
    <property type="entry name" value="EcfA2"/>
</dbReference>
<dbReference type="SMART" id="SM00382">
    <property type="entry name" value="AAA"/>
    <property type="match status" value="1"/>
</dbReference>
<keyword evidence="12" id="KW-1185">Reference proteome</keyword>
<dbReference type="RefSeq" id="WP_161258806.1">
    <property type="nucleotide sequence ID" value="NZ_WXEY01000011.1"/>
</dbReference>
<feature type="region of interest" description="Disordered" evidence="9">
    <location>
        <begin position="72"/>
        <end position="99"/>
    </location>
</feature>
<dbReference type="AlphaFoldDB" id="A0A845L5F1"/>
<dbReference type="EC" id="7.-.-.-" evidence="8"/>
<dbReference type="GO" id="GO:0042626">
    <property type="term" value="F:ATPase-coupled transmembrane transporter activity"/>
    <property type="evidence" value="ECO:0007669"/>
    <property type="project" value="TreeGrafter"/>
</dbReference>
<comment type="similarity">
    <text evidence="8">Belongs to the ABC transporter superfamily. Energy-coupling factor EcfA family.</text>
</comment>
<dbReference type="OrthoDB" id="9784332at2"/>
<dbReference type="GO" id="GO:0043190">
    <property type="term" value="C:ATP-binding cassette (ABC) transporter complex"/>
    <property type="evidence" value="ECO:0007669"/>
    <property type="project" value="TreeGrafter"/>
</dbReference>
<protein>
    <recommendedName>
        <fullName evidence="8">Energy-coupling factor transporter ATP-binding protein EcfA2</fullName>
        <ecNumber evidence="8">7.-.-.-</ecNumber>
    </recommendedName>
</protein>